<name>A0AAV7H5X1_DENCH</name>
<feature type="compositionally biased region" description="Basic and acidic residues" evidence="1">
    <location>
        <begin position="81"/>
        <end position="90"/>
    </location>
</feature>
<keyword evidence="2" id="KW-0472">Membrane</keyword>
<dbReference type="AlphaFoldDB" id="A0AAV7H5X1"/>
<feature type="domain" description="DUF6737" evidence="3">
    <location>
        <begin position="397"/>
        <end position="453"/>
    </location>
</feature>
<dbReference type="PANTHER" id="PTHR36046">
    <property type="entry name" value="PROTEIN, PUTATIVE-RELATED"/>
    <property type="match status" value="1"/>
</dbReference>
<proteinExistence type="predicted"/>
<comment type="caution">
    <text evidence="4">The sequence shown here is derived from an EMBL/GenBank/DDBJ whole genome shotgun (WGS) entry which is preliminary data.</text>
</comment>
<gene>
    <name evidence="4" type="ORF">IEQ34_007092</name>
</gene>
<evidence type="ECO:0000259" key="3">
    <source>
        <dbReference type="Pfam" id="PF20522"/>
    </source>
</evidence>
<feature type="region of interest" description="Disordered" evidence="1">
    <location>
        <begin position="61"/>
        <end position="103"/>
    </location>
</feature>
<evidence type="ECO:0000256" key="1">
    <source>
        <dbReference type="SAM" id="MobiDB-lite"/>
    </source>
</evidence>
<keyword evidence="5" id="KW-1185">Reference proteome</keyword>
<keyword evidence="2" id="KW-1133">Transmembrane helix</keyword>
<feature type="transmembrane region" description="Helical" evidence="2">
    <location>
        <begin position="423"/>
        <end position="447"/>
    </location>
</feature>
<organism evidence="4 5">
    <name type="scientific">Dendrobium chrysotoxum</name>
    <name type="common">Orchid</name>
    <dbReference type="NCBI Taxonomy" id="161865"/>
    <lineage>
        <taxon>Eukaryota</taxon>
        <taxon>Viridiplantae</taxon>
        <taxon>Streptophyta</taxon>
        <taxon>Embryophyta</taxon>
        <taxon>Tracheophyta</taxon>
        <taxon>Spermatophyta</taxon>
        <taxon>Magnoliopsida</taxon>
        <taxon>Liliopsida</taxon>
        <taxon>Asparagales</taxon>
        <taxon>Orchidaceae</taxon>
        <taxon>Epidendroideae</taxon>
        <taxon>Malaxideae</taxon>
        <taxon>Dendrobiinae</taxon>
        <taxon>Dendrobium</taxon>
    </lineage>
</organism>
<accession>A0AAV7H5X1</accession>
<dbReference type="InterPro" id="IPR046625">
    <property type="entry name" value="DUF6737"/>
</dbReference>
<feature type="compositionally biased region" description="Basic and acidic residues" evidence="1">
    <location>
        <begin position="61"/>
        <end position="74"/>
    </location>
</feature>
<dbReference type="EMBL" id="JAGFBR010000007">
    <property type="protein sequence ID" value="KAH0464306.1"/>
    <property type="molecule type" value="Genomic_DNA"/>
</dbReference>
<protein>
    <recommendedName>
        <fullName evidence="3">DUF6737 domain-containing protein</fullName>
    </recommendedName>
</protein>
<sequence length="479" mass="55318">MAGRKVEVLEGELGQLKAHFEEKIADFKNQIASVNEKMDEKFAVVEDMLKKLLEAKTKLVTSEAKETTGGHGRDGNPNTFKGRENPKVEILEGEDGMPPLKPLSREEMSIGYARKGAEFERRGDDFDRRGADFERRIGNFDEGFGYDHSREDRNNWGAPPLRGMGDGDIISRIQVGWLKWRNASGLLCNRKVPLKLKGKFYKMVVRPAMLYGAECWPLKEKHNSKLSVAEMRMLRWMSGFTLRDRIRNEHIREKVGVAPVEDKIRESRLRWFGHVKRRPPDDPVRKVEVLDLTYVKKGRGRPKKTWMMRALDLLPVSIPPPFRRHLSPKSFPSSLFFSCVSKPYWTKAPPFPFRRESTALRSSINGKKPDESVFFDDDGAIDDMDGYLNYLSLEYESVWDTKPYWCQPWTIVLTGVIVTASSWLWLHSILISIGISCLIFAWWYIFLYAYPKAYSNMIAERRKNVNSGVEDTFGFRNSQ</sequence>
<dbReference type="GO" id="GO:0009507">
    <property type="term" value="C:chloroplast"/>
    <property type="evidence" value="ECO:0007669"/>
    <property type="project" value="TreeGrafter"/>
</dbReference>
<dbReference type="Proteomes" id="UP000775213">
    <property type="component" value="Unassembled WGS sequence"/>
</dbReference>
<evidence type="ECO:0000313" key="5">
    <source>
        <dbReference type="Proteomes" id="UP000775213"/>
    </source>
</evidence>
<reference evidence="4 5" key="1">
    <citation type="journal article" date="2021" name="Hortic Res">
        <title>Chromosome-scale assembly of the Dendrobium chrysotoxum genome enhances the understanding of orchid evolution.</title>
        <authorList>
            <person name="Zhang Y."/>
            <person name="Zhang G.Q."/>
            <person name="Zhang D."/>
            <person name="Liu X.D."/>
            <person name="Xu X.Y."/>
            <person name="Sun W.H."/>
            <person name="Yu X."/>
            <person name="Zhu X."/>
            <person name="Wang Z.W."/>
            <person name="Zhao X."/>
            <person name="Zhong W.Y."/>
            <person name="Chen H."/>
            <person name="Yin W.L."/>
            <person name="Huang T."/>
            <person name="Niu S.C."/>
            <person name="Liu Z.J."/>
        </authorList>
    </citation>
    <scope>NUCLEOTIDE SEQUENCE [LARGE SCALE GENOMIC DNA]</scope>
    <source>
        <strain evidence="4">Lindl</strain>
    </source>
</reference>
<evidence type="ECO:0000313" key="4">
    <source>
        <dbReference type="EMBL" id="KAH0464306.1"/>
    </source>
</evidence>
<dbReference type="Pfam" id="PF20522">
    <property type="entry name" value="DUF6737"/>
    <property type="match status" value="1"/>
</dbReference>
<dbReference type="PANTHER" id="PTHR36046:SF1">
    <property type="entry name" value="DUF6737 DOMAIN-CONTAINING PROTEIN"/>
    <property type="match status" value="1"/>
</dbReference>
<evidence type="ECO:0000256" key="2">
    <source>
        <dbReference type="SAM" id="Phobius"/>
    </source>
</evidence>
<keyword evidence="2" id="KW-0812">Transmembrane</keyword>